<keyword evidence="9 10" id="KW-0238">DNA-binding</keyword>
<keyword evidence="6" id="KW-0255">Endonuclease</keyword>
<dbReference type="InterPro" id="IPR051268">
    <property type="entry name" value="Type-I_R_enzyme_R_subunit"/>
</dbReference>
<evidence type="ECO:0000313" key="13">
    <source>
        <dbReference type="Proteomes" id="UP000460877"/>
    </source>
</evidence>
<evidence type="ECO:0000256" key="5">
    <source>
        <dbReference type="ARBA" id="ARBA00022747"/>
    </source>
</evidence>
<dbReference type="AlphaFoldDB" id="A0A7K1NZC9"/>
<dbReference type="InterPro" id="IPR040980">
    <property type="entry name" value="SWI2_SNF2"/>
</dbReference>
<keyword evidence="8 10" id="KW-0067">ATP-binding</keyword>
<evidence type="ECO:0000256" key="7">
    <source>
        <dbReference type="ARBA" id="ARBA00022801"/>
    </source>
</evidence>
<dbReference type="GO" id="GO:0009307">
    <property type="term" value="P:DNA restriction-modification system"/>
    <property type="evidence" value="ECO:0007669"/>
    <property type="project" value="UniProtKB-KW"/>
</dbReference>
<dbReference type="Pfam" id="PF18766">
    <property type="entry name" value="SWI2_SNF2"/>
    <property type="match status" value="1"/>
</dbReference>
<dbReference type="GO" id="GO:0003677">
    <property type="term" value="F:DNA binding"/>
    <property type="evidence" value="ECO:0007669"/>
    <property type="project" value="UniProtKB-KW"/>
</dbReference>
<organism evidence="12 13">
    <name type="scientific">Helicobacter pylori</name>
    <name type="common">Campylobacter pylori</name>
    <dbReference type="NCBI Taxonomy" id="210"/>
    <lineage>
        <taxon>Bacteria</taxon>
        <taxon>Pseudomonadati</taxon>
        <taxon>Campylobacterota</taxon>
        <taxon>Epsilonproteobacteria</taxon>
        <taxon>Campylobacterales</taxon>
        <taxon>Helicobacteraceae</taxon>
        <taxon>Helicobacter</taxon>
    </lineage>
</organism>
<evidence type="ECO:0000256" key="3">
    <source>
        <dbReference type="ARBA" id="ARBA00022722"/>
    </source>
</evidence>
<accession>A0A7K1NZC9</accession>
<evidence type="ECO:0000313" key="12">
    <source>
        <dbReference type="EMBL" id="MUV09827.1"/>
    </source>
</evidence>
<evidence type="ECO:0000256" key="1">
    <source>
        <dbReference type="ARBA" id="ARBA00000851"/>
    </source>
</evidence>
<dbReference type="Pfam" id="PF04313">
    <property type="entry name" value="HSDR_N"/>
    <property type="match status" value="1"/>
</dbReference>
<comment type="function">
    <text evidence="10">Subunit R is required for both nuclease and ATPase activities, but not for modification.</text>
</comment>
<dbReference type="Pfam" id="PF22679">
    <property type="entry name" value="T1R_D3-like"/>
    <property type="match status" value="1"/>
</dbReference>
<gene>
    <name evidence="12" type="ORF">F7218_02800</name>
</gene>
<evidence type="ECO:0000256" key="10">
    <source>
        <dbReference type="RuleBase" id="RU364115"/>
    </source>
</evidence>
<dbReference type="InterPro" id="IPR004473">
    <property type="entry name" value="Restrct_endonuc_typeI_HsdR"/>
</dbReference>
<evidence type="ECO:0000256" key="8">
    <source>
        <dbReference type="ARBA" id="ARBA00022840"/>
    </source>
</evidence>
<dbReference type="CDD" id="cd22332">
    <property type="entry name" value="HsdR_N"/>
    <property type="match status" value="1"/>
</dbReference>
<keyword evidence="4 10" id="KW-0547">Nucleotide-binding</keyword>
<dbReference type="SUPFAM" id="SSF52540">
    <property type="entry name" value="P-loop containing nucleoside triphosphate hydrolases"/>
    <property type="match status" value="1"/>
</dbReference>
<dbReference type="InterPro" id="IPR027417">
    <property type="entry name" value="P-loop_NTPase"/>
</dbReference>
<dbReference type="NCBIfam" id="TIGR00348">
    <property type="entry name" value="hsdR"/>
    <property type="match status" value="1"/>
</dbReference>
<dbReference type="GO" id="GO:0005524">
    <property type="term" value="F:ATP binding"/>
    <property type="evidence" value="ECO:0007669"/>
    <property type="project" value="UniProtKB-KW"/>
</dbReference>
<dbReference type="SMART" id="SM00487">
    <property type="entry name" value="DEXDc"/>
    <property type="match status" value="1"/>
</dbReference>
<protein>
    <recommendedName>
        <fullName evidence="10">Type I restriction enzyme endonuclease subunit</fullName>
        <shortName evidence="10">R protein</shortName>
        <ecNumber evidence="10">3.1.21.3</ecNumber>
    </recommendedName>
</protein>
<evidence type="ECO:0000259" key="11">
    <source>
        <dbReference type="PROSITE" id="PS51192"/>
    </source>
</evidence>
<dbReference type="InterPro" id="IPR014001">
    <property type="entry name" value="Helicase_ATP-bd"/>
</dbReference>
<comment type="catalytic activity">
    <reaction evidence="1 10">
        <text>Endonucleolytic cleavage of DNA to give random double-stranded fragments with terminal 5'-phosphates, ATP is simultaneously hydrolyzed.</text>
        <dbReference type="EC" id="3.1.21.3"/>
    </reaction>
</comment>
<dbReference type="CDD" id="cd18030">
    <property type="entry name" value="DEXHc_RE_I_HsdR"/>
    <property type="match status" value="1"/>
</dbReference>
<name>A0A7K1NZC9_HELPX</name>
<keyword evidence="3" id="KW-0540">Nuclease</keyword>
<sequence length="996" mass="116276">MMKTEKEVQKQVIETFKSMGYAYLGDLTKSDNENINKESLKAWLVKNQKINHERWQRIEHEINKALENDLYEANQKFYELLIYGVKTRISQNEPTQISWLIDWKDVSKNEFSVAEEVSVKGPNTKRPDMVLYVNGIALGVLELKNSSVSVESAIRQNLDNQKKEFIRDFFKTIQLVMAGNESQGLRYGVIETKEKYYLSWKEEGVQKNLFETIECFLKKERFLEFIHDFLIFDKGQKKCARFHQYFAVKKTQEFIHKKEGGIIWHTQGSGKSLTMVWLTQWLRSKSRSKIKQARILIVTDRRELDAQIQGVFLGIGEPIYRADSKKDLLSVLFENKEFLVGSLVHKFDDNDLEDLKKQPVLKEWIVLVDECHRTQSGKLHNAMKSLLPNAIFIAFSGTPLLKQDKKTSQEVFGDYIHCYKFNEAVSDKVVLDLNYEARSVDQYVSNPEKLDEYFELKTQNLNDTAKTELKKKWANLQKVFSTKNRLEHIVQDIVLDMAKLPRLSNGKGNAMLVAESVYNACRYFELFLETELKDKVAVITSYEPNVADLKDCGISESEESYKYRAYCKMLQNFFNEKDEKKALNKTKEFEEEVKKRFINEPARMKLLIVVDKLLTGFDAPSLTYLYIDKKMQDHGLFQAVCRVNRLDGEDKDFGCIIDYSDLFDSLQEAHSDYTNGAFENYEKEDIQGLISNKAQKIKKKLEEARDQLRSLCESVKEPKDETGYIAYFCGSDLEKNAQKRRLFYQLVGAFLRMFVELNHLEKPIYSQEEMQKIKQEAQFYRHLQKMIGLNSGDSVDLKSYSEDMRRILDAYIKATDSKTLIKIEDQGLCEVLAQMDINDFHKELSEVFKKESSMAESIANNTKKRIIEKEASDPKYYEKLSSLLNDLINQFREKKLTYLEYLQQIHNLAKQVIHKEDKNYPEKINTNALKTLYDNLDQNEALALEIDACIRDNKKDGWVGHNQKEKNLKIALRKIINDEGLLETIFNLAKHIDEYH</sequence>
<reference evidence="12 13" key="1">
    <citation type="journal article" date="2020" name="J. Clin. Microbiol.">
        <title>Helicobacter pylori infections in the Bronx, New York: Surveying Antibiotic Susceptibility and Strain Lineage by Whole-genome Sequencing.</title>
        <authorList>
            <person name="Saranathan R."/>
            <person name="Levi M.H."/>
            <person name="Wattam A.R."/>
            <person name="Malek A."/>
            <person name="Asare E."/>
            <person name="Behin D.S."/>
            <person name="Pan D.H."/>
            <person name="Jacobs W.R."/>
            <person name="Szymczak W.A."/>
        </authorList>
    </citation>
    <scope>NUCLEOTIDE SEQUENCE [LARGE SCALE GENOMIC DNA]</scope>
    <source>
        <strain evidence="12 13">MHP10</strain>
    </source>
</reference>
<dbReference type="EC" id="3.1.21.3" evidence="10"/>
<comment type="caution">
    <text evidence="12">The sequence shown here is derived from an EMBL/GenBank/DDBJ whole genome shotgun (WGS) entry which is preliminary data.</text>
</comment>
<comment type="similarity">
    <text evidence="2 10">Belongs to the HsdR family.</text>
</comment>
<dbReference type="Proteomes" id="UP000460877">
    <property type="component" value="Unassembled WGS sequence"/>
</dbReference>
<dbReference type="PANTHER" id="PTHR30195:SF15">
    <property type="entry name" value="TYPE I RESTRICTION ENZYME HINDI ENDONUCLEASE SUBUNIT"/>
    <property type="match status" value="1"/>
</dbReference>
<dbReference type="PANTHER" id="PTHR30195">
    <property type="entry name" value="TYPE I SITE-SPECIFIC DEOXYRIBONUCLEASE PROTEIN SUBUNIT M AND R"/>
    <property type="match status" value="1"/>
</dbReference>
<dbReference type="InterPro" id="IPR007409">
    <property type="entry name" value="Restrct_endonuc_type1_HsdR_N"/>
</dbReference>
<dbReference type="InterPro" id="IPR055180">
    <property type="entry name" value="HsdR_RecA-like_helicase_dom_2"/>
</dbReference>
<evidence type="ECO:0000256" key="9">
    <source>
        <dbReference type="ARBA" id="ARBA00023125"/>
    </source>
</evidence>
<feature type="domain" description="Helicase ATP-binding" evidence="11">
    <location>
        <begin position="252"/>
        <end position="417"/>
    </location>
</feature>
<dbReference type="PROSITE" id="PS51192">
    <property type="entry name" value="HELICASE_ATP_BIND_1"/>
    <property type="match status" value="1"/>
</dbReference>
<dbReference type="CDD" id="cd18800">
    <property type="entry name" value="SF2_C_EcoR124I-like"/>
    <property type="match status" value="1"/>
</dbReference>
<keyword evidence="5 10" id="KW-0680">Restriction system</keyword>
<dbReference type="Gene3D" id="3.90.1570.50">
    <property type="match status" value="1"/>
</dbReference>
<proteinExistence type="inferred from homology"/>
<dbReference type="GO" id="GO:0009035">
    <property type="term" value="F:type I site-specific deoxyribonuclease activity"/>
    <property type="evidence" value="ECO:0007669"/>
    <property type="project" value="UniProtKB-EC"/>
</dbReference>
<comment type="subunit">
    <text evidence="10">The type I restriction/modification system is composed of three polypeptides R, M and S.</text>
</comment>
<keyword evidence="7 10" id="KW-0378">Hydrolase</keyword>
<dbReference type="EMBL" id="WAEA01000002">
    <property type="protein sequence ID" value="MUV09827.1"/>
    <property type="molecule type" value="Genomic_DNA"/>
</dbReference>
<evidence type="ECO:0000256" key="2">
    <source>
        <dbReference type="ARBA" id="ARBA00008598"/>
    </source>
</evidence>
<dbReference type="Gene3D" id="3.40.50.300">
    <property type="entry name" value="P-loop containing nucleotide triphosphate hydrolases"/>
    <property type="match status" value="2"/>
</dbReference>
<evidence type="ECO:0000256" key="4">
    <source>
        <dbReference type="ARBA" id="ARBA00022741"/>
    </source>
</evidence>
<evidence type="ECO:0000256" key="6">
    <source>
        <dbReference type="ARBA" id="ARBA00022759"/>
    </source>
</evidence>